<keyword evidence="2" id="KW-0548">Nucleotidyltransferase</keyword>
<dbReference type="InterPro" id="IPR036691">
    <property type="entry name" value="Endo/exonu/phosph_ase_sf"/>
</dbReference>
<dbReference type="Proteomes" id="UP001219518">
    <property type="component" value="Unassembled WGS sequence"/>
</dbReference>
<dbReference type="SUPFAM" id="SSF56219">
    <property type="entry name" value="DNase I-like"/>
    <property type="match status" value="1"/>
</dbReference>
<dbReference type="EMBL" id="JAHWGI010000026">
    <property type="protein sequence ID" value="KAK3907917.1"/>
    <property type="molecule type" value="Genomic_DNA"/>
</dbReference>
<dbReference type="Pfam" id="PF03372">
    <property type="entry name" value="Exo_endo_phos"/>
    <property type="match status" value="1"/>
</dbReference>
<accession>A0AAE1GRB5</accession>
<dbReference type="InterPro" id="IPR005135">
    <property type="entry name" value="Endo/exonuclease/phosphatase"/>
</dbReference>
<evidence type="ECO:0000313" key="3">
    <source>
        <dbReference type="Proteomes" id="UP001219518"/>
    </source>
</evidence>
<keyword evidence="2" id="KW-0808">Transferase</keyword>
<keyword evidence="2" id="KW-0695">RNA-directed DNA polymerase</keyword>
<dbReference type="AlphaFoldDB" id="A0AAE1GRB5"/>
<keyword evidence="3" id="KW-1185">Reference proteome</keyword>
<comment type="caution">
    <text evidence="2">The sequence shown here is derived from an EMBL/GenBank/DDBJ whole genome shotgun (WGS) entry which is preliminary data.</text>
</comment>
<dbReference type="PANTHER" id="PTHR47510">
    <property type="entry name" value="REVERSE TRANSCRIPTASE DOMAIN-CONTAINING PROTEIN"/>
    <property type="match status" value="1"/>
</dbReference>
<name>A0AAE1GRB5_9NEOP</name>
<dbReference type="PANTHER" id="PTHR47510:SF3">
    <property type="entry name" value="ENDO_EXONUCLEASE_PHOSPHATASE DOMAIN-CONTAINING PROTEIN"/>
    <property type="match status" value="1"/>
</dbReference>
<reference evidence="2" key="1">
    <citation type="submission" date="2021-07" db="EMBL/GenBank/DDBJ databases">
        <authorList>
            <person name="Catto M.A."/>
            <person name="Jacobson A."/>
            <person name="Kennedy G."/>
            <person name="Labadie P."/>
            <person name="Hunt B.G."/>
            <person name="Srinivasan R."/>
        </authorList>
    </citation>
    <scope>NUCLEOTIDE SEQUENCE</scope>
    <source>
        <strain evidence="2">PL_HMW_Pooled</strain>
        <tissue evidence="2">Head</tissue>
    </source>
</reference>
<dbReference type="Gene3D" id="3.60.10.10">
    <property type="entry name" value="Endonuclease/exonuclease/phosphatase"/>
    <property type="match status" value="1"/>
</dbReference>
<evidence type="ECO:0000259" key="1">
    <source>
        <dbReference type="Pfam" id="PF03372"/>
    </source>
</evidence>
<organism evidence="2 3">
    <name type="scientific">Frankliniella fusca</name>
    <dbReference type="NCBI Taxonomy" id="407009"/>
    <lineage>
        <taxon>Eukaryota</taxon>
        <taxon>Metazoa</taxon>
        <taxon>Ecdysozoa</taxon>
        <taxon>Arthropoda</taxon>
        <taxon>Hexapoda</taxon>
        <taxon>Insecta</taxon>
        <taxon>Pterygota</taxon>
        <taxon>Neoptera</taxon>
        <taxon>Paraneoptera</taxon>
        <taxon>Thysanoptera</taxon>
        <taxon>Terebrantia</taxon>
        <taxon>Thripoidea</taxon>
        <taxon>Thripidae</taxon>
        <taxon>Frankliniella</taxon>
    </lineage>
</organism>
<dbReference type="GO" id="GO:0003964">
    <property type="term" value="F:RNA-directed DNA polymerase activity"/>
    <property type="evidence" value="ECO:0007669"/>
    <property type="project" value="UniProtKB-KW"/>
</dbReference>
<feature type="domain" description="Endonuclease/exonuclease/phosphatase" evidence="1">
    <location>
        <begin position="41"/>
        <end position="210"/>
    </location>
</feature>
<evidence type="ECO:0000313" key="2">
    <source>
        <dbReference type="EMBL" id="KAK3907917.1"/>
    </source>
</evidence>
<proteinExistence type="predicted"/>
<reference evidence="2" key="2">
    <citation type="journal article" date="2023" name="BMC Genomics">
        <title>Pest status, molecular evolution, and epigenetic factors derived from the genome assembly of Frankliniella fusca, a thysanopteran phytovirus vector.</title>
        <authorList>
            <person name="Catto M.A."/>
            <person name="Labadie P.E."/>
            <person name="Jacobson A.L."/>
            <person name="Kennedy G.G."/>
            <person name="Srinivasan R."/>
            <person name="Hunt B.G."/>
        </authorList>
    </citation>
    <scope>NUCLEOTIDE SEQUENCE</scope>
    <source>
        <strain evidence="2">PL_HMW_Pooled</strain>
    </source>
</reference>
<gene>
    <name evidence="2" type="ORF">KUF71_018553</name>
</gene>
<protein>
    <submittedName>
        <fullName evidence="2">RNA-directed DNA polymerase from transposon BS</fullName>
    </submittedName>
</protein>
<sequence length="727" mass="81835">MADLDSKSVLDALANKYKNLLKVVHLNAQSLTYVSHAAEFNYLLDNSNIDVIAVSETFYKSSPDIVQISDFNVFVANRTSHEGGGVAVYVRSSYQCKVIAHSISPDFRQQRPDYIILEISLKGVKLLFGCIYRPPKAGHLSDFEDALFPLCAEYEFVIIAGDVNAHFGSTLPCDISDSRQISRLLDICNLTRVPYSSTFHTATCDSSLDMIASTCPDKLIHSTQLPVCGLSAHDLLFAVFNFNSTRGCRTSFMKRDFSQFDINIFKEEALQAPWHDILSLEDINDKVSRFNEILIGLYDKHAPIKTFTVKRTPKPWFTQEIATMMKSRDIAHRKYQRSKCATDLANYKVLRNKTKTLLRDAKAHYAYSLFSTSKSPAKLWQSLKQLNVSKSPVVSCNYPAAEALNVHYTSVPVTNVNAIQNTIEGYRHVNPTVNEMKTQVIVIGNPKLLKKLPVDMPGVCVNGICLPYSSTVVNLGVTLDNHLTWEPYANQICRKSMAALQQIRRQKFLLPPAVRKRLIESLVFPVFDYGSSVTEGMLVVCVNRIQRIQNACVRFVLDLPKYCHISEYYPKLGWLKISQRRKYLAVTLLKNVLFYKTPLYIFDKLTTTTTHDRLLRTTNSLRVPQHRTDKERGAFWIFAVLLWNALPSHITGITSINEKERENNLTSSFVYLGGLFGVLLARQDEGSKRSSCCCRCSPLVQSSAAATGDFHSASPPFVNGRNPNGQG</sequence>